<proteinExistence type="predicted"/>
<evidence type="ECO:0000313" key="5">
    <source>
        <dbReference type="Proteomes" id="UP000076874"/>
    </source>
</evidence>
<dbReference type="PANTHER" id="PTHR24193">
    <property type="entry name" value="ANKYRIN REPEAT PROTEIN"/>
    <property type="match status" value="1"/>
</dbReference>
<dbReference type="Pfam" id="PF12796">
    <property type="entry name" value="Ank_2"/>
    <property type="match status" value="1"/>
</dbReference>
<evidence type="ECO:0000313" key="4">
    <source>
        <dbReference type="EMBL" id="OAA55353.1"/>
    </source>
</evidence>
<dbReference type="InterPro" id="IPR036770">
    <property type="entry name" value="Ankyrin_rpt-contain_sf"/>
</dbReference>
<dbReference type="PROSITE" id="PS50088">
    <property type="entry name" value="ANK_REPEAT"/>
    <property type="match status" value="3"/>
</dbReference>
<keyword evidence="5" id="KW-1185">Reference proteome</keyword>
<dbReference type="SMART" id="SM00248">
    <property type="entry name" value="ANK"/>
    <property type="match status" value="6"/>
</dbReference>
<organism evidence="4 5">
    <name type="scientific">Niveomyces insectorum RCEF 264</name>
    <dbReference type="NCBI Taxonomy" id="1081102"/>
    <lineage>
        <taxon>Eukaryota</taxon>
        <taxon>Fungi</taxon>
        <taxon>Dikarya</taxon>
        <taxon>Ascomycota</taxon>
        <taxon>Pezizomycotina</taxon>
        <taxon>Sordariomycetes</taxon>
        <taxon>Hypocreomycetidae</taxon>
        <taxon>Hypocreales</taxon>
        <taxon>Cordycipitaceae</taxon>
        <taxon>Niveomyces</taxon>
    </lineage>
</organism>
<evidence type="ECO:0000256" key="3">
    <source>
        <dbReference type="PROSITE-ProRule" id="PRU00023"/>
    </source>
</evidence>
<protein>
    <submittedName>
        <fullName evidence="4">Ankyrin repeat-containing domain protein</fullName>
    </submittedName>
</protein>
<dbReference type="OrthoDB" id="4869823at2759"/>
<dbReference type="GO" id="GO:0005634">
    <property type="term" value="C:nucleus"/>
    <property type="evidence" value="ECO:0007669"/>
    <property type="project" value="TreeGrafter"/>
</dbReference>
<dbReference type="Proteomes" id="UP000076874">
    <property type="component" value="Unassembled WGS sequence"/>
</dbReference>
<reference evidence="4 5" key="1">
    <citation type="journal article" date="2016" name="Genome Biol. Evol.">
        <title>Divergent and convergent evolution of fungal pathogenicity.</title>
        <authorList>
            <person name="Shang Y."/>
            <person name="Xiao G."/>
            <person name="Zheng P."/>
            <person name="Cen K."/>
            <person name="Zhan S."/>
            <person name="Wang C."/>
        </authorList>
    </citation>
    <scope>NUCLEOTIDE SEQUENCE [LARGE SCALE GENOMIC DNA]</scope>
    <source>
        <strain evidence="4 5">RCEF 264</strain>
    </source>
</reference>
<evidence type="ECO:0000256" key="2">
    <source>
        <dbReference type="ARBA" id="ARBA00023043"/>
    </source>
</evidence>
<keyword evidence="2 3" id="KW-0040">ANK repeat</keyword>
<dbReference type="PROSITE" id="PS50297">
    <property type="entry name" value="ANK_REP_REGION"/>
    <property type="match status" value="2"/>
</dbReference>
<sequence length="285" mass="30378">MASVASDTPDVDHLQLIAAAARGDGRLLEQVYAGKPDWKTHADRAVLRQALQKAAAKGALGVVHRLIAWGAEVEKPLSSEVSPLFKAVEGRHPAMVRELLAQGASPGWRRPRDRLTALFLTFLHGQDIVVRALLNAGTDASARDHEGRTPLLYAATEKAGVWHAETLQMLLDKGADIDAHDDIDRTALHWVAANGNMAAAEVLLGGKVSVVANVSATNPRGMTALHLAAEKDRVNIVHYLLEKDADARDVGDGGWTALHITARSGYFGHCSPAPGGGRRCQCVAA</sequence>
<dbReference type="GO" id="GO:0000976">
    <property type="term" value="F:transcription cis-regulatory region binding"/>
    <property type="evidence" value="ECO:0007669"/>
    <property type="project" value="TreeGrafter"/>
</dbReference>
<accession>A0A167NBC8</accession>
<dbReference type="SUPFAM" id="SSF48403">
    <property type="entry name" value="Ankyrin repeat"/>
    <property type="match status" value="1"/>
</dbReference>
<feature type="repeat" description="ANK" evidence="3">
    <location>
        <begin position="113"/>
        <end position="145"/>
    </location>
</feature>
<comment type="caution">
    <text evidence="4">The sequence shown here is derived from an EMBL/GenBank/DDBJ whole genome shotgun (WGS) entry which is preliminary data.</text>
</comment>
<dbReference type="PANTHER" id="PTHR24193:SF121">
    <property type="entry name" value="ADA2A-CONTAINING COMPLEX COMPONENT 3, ISOFORM D"/>
    <property type="match status" value="1"/>
</dbReference>
<keyword evidence="1" id="KW-0677">Repeat</keyword>
<dbReference type="AlphaFoldDB" id="A0A167NBC8"/>
<gene>
    <name evidence="4" type="ORF">SPI_08448</name>
</gene>
<dbReference type="GO" id="GO:0045944">
    <property type="term" value="P:positive regulation of transcription by RNA polymerase II"/>
    <property type="evidence" value="ECO:0007669"/>
    <property type="project" value="TreeGrafter"/>
</dbReference>
<dbReference type="InterPro" id="IPR002110">
    <property type="entry name" value="Ankyrin_rpt"/>
</dbReference>
<dbReference type="Gene3D" id="1.25.40.20">
    <property type="entry name" value="Ankyrin repeat-containing domain"/>
    <property type="match status" value="3"/>
</dbReference>
<feature type="repeat" description="ANK" evidence="3">
    <location>
        <begin position="146"/>
        <end position="182"/>
    </location>
</feature>
<dbReference type="EMBL" id="AZHD01000020">
    <property type="protein sequence ID" value="OAA55353.1"/>
    <property type="molecule type" value="Genomic_DNA"/>
</dbReference>
<name>A0A167NBC8_9HYPO</name>
<evidence type="ECO:0000256" key="1">
    <source>
        <dbReference type="ARBA" id="ARBA00022737"/>
    </source>
</evidence>
<dbReference type="InterPro" id="IPR050663">
    <property type="entry name" value="Ankyrin-SOCS_Box"/>
</dbReference>
<dbReference type="STRING" id="1081102.A0A167NBC8"/>
<feature type="repeat" description="ANK" evidence="3">
    <location>
        <begin position="220"/>
        <end position="252"/>
    </location>
</feature>